<organism evidence="7 8">
    <name type="scientific">Ferrithrix thermotolerans DSM 19514</name>
    <dbReference type="NCBI Taxonomy" id="1121881"/>
    <lineage>
        <taxon>Bacteria</taxon>
        <taxon>Bacillati</taxon>
        <taxon>Actinomycetota</taxon>
        <taxon>Acidimicrobiia</taxon>
        <taxon>Acidimicrobiales</taxon>
        <taxon>Acidimicrobiaceae</taxon>
        <taxon>Ferrithrix</taxon>
    </lineage>
</organism>
<dbReference type="InterPro" id="IPR005823">
    <property type="entry name" value="Ribosomal_uL13_bac-type"/>
</dbReference>
<dbReference type="GO" id="GO:0017148">
    <property type="term" value="P:negative regulation of translation"/>
    <property type="evidence" value="ECO:0007669"/>
    <property type="project" value="TreeGrafter"/>
</dbReference>
<dbReference type="Proteomes" id="UP000184295">
    <property type="component" value="Unassembled WGS sequence"/>
</dbReference>
<proteinExistence type="inferred from homology"/>
<dbReference type="SUPFAM" id="SSF52161">
    <property type="entry name" value="Ribosomal protein L13"/>
    <property type="match status" value="1"/>
</dbReference>
<comment type="subunit">
    <text evidence="4">Part of the 50S ribosomal subunit.</text>
</comment>
<reference evidence="8" key="1">
    <citation type="submission" date="2016-11" db="EMBL/GenBank/DDBJ databases">
        <authorList>
            <person name="Varghese N."/>
            <person name="Submissions S."/>
        </authorList>
    </citation>
    <scope>NUCLEOTIDE SEQUENCE [LARGE SCALE GENOMIC DNA]</scope>
    <source>
        <strain evidence="8">DSM 19514</strain>
    </source>
</reference>
<comment type="function">
    <text evidence="4 6">This protein is one of the early assembly proteins of the 50S ribosomal subunit, although it is not seen to bind rRNA by itself. It is important during the early stages of 50S assembly.</text>
</comment>
<accession>A0A1M4SUD9</accession>
<evidence type="ECO:0000256" key="2">
    <source>
        <dbReference type="ARBA" id="ARBA00022980"/>
    </source>
</evidence>
<dbReference type="GO" id="GO:0003735">
    <property type="term" value="F:structural constituent of ribosome"/>
    <property type="evidence" value="ECO:0007669"/>
    <property type="project" value="InterPro"/>
</dbReference>
<gene>
    <name evidence="4 6" type="primary">rplM</name>
    <name evidence="7" type="ORF">SAMN02745225_00389</name>
</gene>
<dbReference type="PANTHER" id="PTHR11545">
    <property type="entry name" value="RIBOSOMAL PROTEIN L13"/>
    <property type="match status" value="1"/>
</dbReference>
<sequence length="174" mass="19248">MILSCVLSAQCADNDRYSVRIMKTVATKQSDITRQWFVVDASDMVLGRLATEVATILKGKHKTAYSPYLDCGDHVIVVNASKVVLTSNKAERKYAYRHSGYPGSLRASLYKDLLEEKPEFVVEKAIKGMLPKGPLGRKMAKKLKVYGGSTHPHQAQNALPLEFSGARKSQDYVG</sequence>
<dbReference type="Gene3D" id="3.90.1180.10">
    <property type="entry name" value="Ribosomal protein L13"/>
    <property type="match status" value="1"/>
</dbReference>
<dbReference type="GO" id="GO:0006412">
    <property type="term" value="P:translation"/>
    <property type="evidence" value="ECO:0007669"/>
    <property type="project" value="UniProtKB-UniRule"/>
</dbReference>
<dbReference type="InterPro" id="IPR005822">
    <property type="entry name" value="Ribosomal_uL13"/>
</dbReference>
<evidence type="ECO:0000256" key="3">
    <source>
        <dbReference type="ARBA" id="ARBA00023274"/>
    </source>
</evidence>
<dbReference type="InterPro" id="IPR036899">
    <property type="entry name" value="Ribosomal_uL13_sf"/>
</dbReference>
<dbReference type="EMBL" id="FQUL01000003">
    <property type="protein sequence ID" value="SHE35840.1"/>
    <property type="molecule type" value="Genomic_DNA"/>
</dbReference>
<dbReference type="GO" id="GO:0022625">
    <property type="term" value="C:cytosolic large ribosomal subunit"/>
    <property type="evidence" value="ECO:0007669"/>
    <property type="project" value="TreeGrafter"/>
</dbReference>
<dbReference type="AlphaFoldDB" id="A0A1M4SUD9"/>
<dbReference type="HAMAP" id="MF_01366">
    <property type="entry name" value="Ribosomal_uL13"/>
    <property type="match status" value="1"/>
</dbReference>
<name>A0A1M4SUD9_9ACTN</name>
<dbReference type="Pfam" id="PF00572">
    <property type="entry name" value="Ribosomal_L13"/>
    <property type="match status" value="1"/>
</dbReference>
<dbReference type="InterPro" id="IPR023563">
    <property type="entry name" value="Ribosomal_uL13_CS"/>
</dbReference>
<keyword evidence="8" id="KW-1185">Reference proteome</keyword>
<dbReference type="CDD" id="cd00392">
    <property type="entry name" value="Ribosomal_L13"/>
    <property type="match status" value="1"/>
</dbReference>
<dbReference type="PROSITE" id="PS00783">
    <property type="entry name" value="RIBOSOMAL_L13"/>
    <property type="match status" value="1"/>
</dbReference>
<dbReference type="GO" id="GO:0003729">
    <property type="term" value="F:mRNA binding"/>
    <property type="evidence" value="ECO:0007669"/>
    <property type="project" value="TreeGrafter"/>
</dbReference>
<dbReference type="STRING" id="1121881.SAMN02745225_00389"/>
<evidence type="ECO:0000256" key="6">
    <source>
        <dbReference type="RuleBase" id="RU003878"/>
    </source>
</evidence>
<dbReference type="PANTHER" id="PTHR11545:SF2">
    <property type="entry name" value="LARGE RIBOSOMAL SUBUNIT PROTEIN UL13M"/>
    <property type="match status" value="1"/>
</dbReference>
<keyword evidence="3 4" id="KW-0687">Ribonucleoprotein</keyword>
<comment type="similarity">
    <text evidence="1 4 5">Belongs to the universal ribosomal protein uL13 family.</text>
</comment>
<evidence type="ECO:0000256" key="1">
    <source>
        <dbReference type="ARBA" id="ARBA00006227"/>
    </source>
</evidence>
<dbReference type="NCBIfam" id="TIGR01066">
    <property type="entry name" value="rplM_bact"/>
    <property type="match status" value="1"/>
</dbReference>
<evidence type="ECO:0000313" key="7">
    <source>
        <dbReference type="EMBL" id="SHE35840.1"/>
    </source>
</evidence>
<evidence type="ECO:0000256" key="5">
    <source>
        <dbReference type="RuleBase" id="RU003877"/>
    </source>
</evidence>
<evidence type="ECO:0000256" key="4">
    <source>
        <dbReference type="HAMAP-Rule" id="MF_01366"/>
    </source>
</evidence>
<protein>
    <recommendedName>
        <fullName evidence="4">Large ribosomal subunit protein uL13</fullName>
    </recommendedName>
</protein>
<evidence type="ECO:0000313" key="8">
    <source>
        <dbReference type="Proteomes" id="UP000184295"/>
    </source>
</evidence>
<keyword evidence="2 4" id="KW-0689">Ribosomal protein</keyword>